<dbReference type="InterPro" id="IPR000160">
    <property type="entry name" value="GGDEF_dom"/>
</dbReference>
<organism evidence="4 5">
    <name type="scientific">Pseudodesulfovibrio nedwellii</name>
    <dbReference type="NCBI Taxonomy" id="2973072"/>
    <lineage>
        <taxon>Bacteria</taxon>
        <taxon>Pseudomonadati</taxon>
        <taxon>Thermodesulfobacteriota</taxon>
        <taxon>Desulfovibrionia</taxon>
        <taxon>Desulfovibrionales</taxon>
        <taxon>Desulfovibrionaceae</taxon>
    </lineage>
</organism>
<evidence type="ECO:0000313" key="5">
    <source>
        <dbReference type="Proteomes" id="UP001317742"/>
    </source>
</evidence>
<dbReference type="InterPro" id="IPR000014">
    <property type="entry name" value="PAS"/>
</dbReference>
<dbReference type="Pfam" id="PF13426">
    <property type="entry name" value="PAS_9"/>
    <property type="match status" value="1"/>
</dbReference>
<accession>A0ABM8B1K2</accession>
<dbReference type="RefSeq" id="WP_281760145.1">
    <property type="nucleotide sequence ID" value="NZ_AP026709.1"/>
</dbReference>
<sequence>MEDGFYKGLLDSLSEGVYFLDLDRNVTYWNKAAERLSGYSAKEMIGKSCSDHVLRHVDCNGTELCLNGCPMLATMQEGKEQEASVFMHHKFGHRVPVLVRASPMRDSTGKIVGAVEIFSDNGENLDILKEIEELRKEILTDQLTGIGNRRYADISMERLDQTMQENSVPFGVLFVDIDHFKNVNDTWGHHVGDMVLAMVAQTLRSVLRPLDVACRWGGEEFVIFIANTTIEKMAVIAERLRMLIEHSWVEQEDDRIKVTASIGGALSANGERAESVVEKADNQLYLSKESGRNCTHINDVKYEAK</sequence>
<protein>
    <submittedName>
        <fullName evidence="4">Diguanylate cyclase</fullName>
    </submittedName>
</protein>
<dbReference type="NCBIfam" id="TIGR00229">
    <property type="entry name" value="sensory_box"/>
    <property type="match status" value="1"/>
</dbReference>
<name>A0ABM8B1K2_9BACT</name>
<dbReference type="SUPFAM" id="SSF55073">
    <property type="entry name" value="Nucleotide cyclase"/>
    <property type="match status" value="1"/>
</dbReference>
<evidence type="ECO:0000313" key="4">
    <source>
        <dbReference type="EMBL" id="BDQ37627.1"/>
    </source>
</evidence>
<dbReference type="PROSITE" id="PS50112">
    <property type="entry name" value="PAS"/>
    <property type="match status" value="1"/>
</dbReference>
<keyword evidence="5" id="KW-1185">Reference proteome</keyword>
<dbReference type="SMART" id="SM00091">
    <property type="entry name" value="PAS"/>
    <property type="match status" value="1"/>
</dbReference>
<feature type="domain" description="GGDEF" evidence="3">
    <location>
        <begin position="168"/>
        <end position="300"/>
    </location>
</feature>
<dbReference type="InterPro" id="IPR043128">
    <property type="entry name" value="Rev_trsase/Diguanyl_cyclase"/>
</dbReference>
<dbReference type="Pfam" id="PF00990">
    <property type="entry name" value="GGDEF"/>
    <property type="match status" value="1"/>
</dbReference>
<dbReference type="PROSITE" id="PS50113">
    <property type="entry name" value="PAC"/>
    <property type="match status" value="1"/>
</dbReference>
<dbReference type="PANTHER" id="PTHR46663:SF4">
    <property type="entry name" value="DIGUANYLATE CYCLASE DGCT-RELATED"/>
    <property type="match status" value="1"/>
</dbReference>
<dbReference type="CDD" id="cd01949">
    <property type="entry name" value="GGDEF"/>
    <property type="match status" value="1"/>
</dbReference>
<gene>
    <name evidence="4" type="ORF">SYK_19870</name>
</gene>
<dbReference type="InterPro" id="IPR035965">
    <property type="entry name" value="PAS-like_dom_sf"/>
</dbReference>
<dbReference type="InterPro" id="IPR000700">
    <property type="entry name" value="PAS-assoc_C"/>
</dbReference>
<evidence type="ECO:0000259" key="3">
    <source>
        <dbReference type="PROSITE" id="PS50887"/>
    </source>
</evidence>
<dbReference type="EMBL" id="AP026709">
    <property type="protein sequence ID" value="BDQ37627.1"/>
    <property type="molecule type" value="Genomic_DNA"/>
</dbReference>
<dbReference type="PANTHER" id="PTHR46663">
    <property type="entry name" value="DIGUANYLATE CYCLASE DGCT-RELATED"/>
    <property type="match status" value="1"/>
</dbReference>
<dbReference type="SMART" id="SM00267">
    <property type="entry name" value="GGDEF"/>
    <property type="match status" value="1"/>
</dbReference>
<dbReference type="Gene3D" id="3.30.450.20">
    <property type="entry name" value="PAS domain"/>
    <property type="match status" value="1"/>
</dbReference>
<dbReference type="Proteomes" id="UP001317742">
    <property type="component" value="Chromosome"/>
</dbReference>
<dbReference type="SUPFAM" id="SSF55785">
    <property type="entry name" value="PYP-like sensor domain (PAS domain)"/>
    <property type="match status" value="1"/>
</dbReference>
<dbReference type="Gene3D" id="3.30.70.270">
    <property type="match status" value="1"/>
</dbReference>
<evidence type="ECO:0000259" key="1">
    <source>
        <dbReference type="PROSITE" id="PS50112"/>
    </source>
</evidence>
<dbReference type="CDD" id="cd00130">
    <property type="entry name" value="PAS"/>
    <property type="match status" value="1"/>
</dbReference>
<reference evidence="4 5" key="1">
    <citation type="submission" date="2022-08" db="EMBL/GenBank/DDBJ databases">
        <title>Genome Sequence of the sulphate-reducing bacterium, Pseudodesulfovibrio sp. SYK.</title>
        <authorList>
            <person name="Kondo R."/>
            <person name="Kataoka T."/>
        </authorList>
    </citation>
    <scope>NUCLEOTIDE SEQUENCE [LARGE SCALE GENOMIC DNA]</scope>
    <source>
        <strain evidence="4 5">SYK</strain>
    </source>
</reference>
<dbReference type="NCBIfam" id="TIGR00254">
    <property type="entry name" value="GGDEF"/>
    <property type="match status" value="1"/>
</dbReference>
<proteinExistence type="predicted"/>
<dbReference type="PROSITE" id="PS50887">
    <property type="entry name" value="GGDEF"/>
    <property type="match status" value="1"/>
</dbReference>
<dbReference type="InterPro" id="IPR029787">
    <property type="entry name" value="Nucleotide_cyclase"/>
</dbReference>
<evidence type="ECO:0000259" key="2">
    <source>
        <dbReference type="PROSITE" id="PS50113"/>
    </source>
</evidence>
<dbReference type="InterPro" id="IPR052163">
    <property type="entry name" value="DGC-Regulatory_Protein"/>
</dbReference>
<feature type="domain" description="PAC" evidence="2">
    <location>
        <begin position="79"/>
        <end position="133"/>
    </location>
</feature>
<feature type="domain" description="PAS" evidence="1">
    <location>
        <begin position="2"/>
        <end position="48"/>
    </location>
</feature>